<dbReference type="Pfam" id="PF00512">
    <property type="entry name" value="HisKA"/>
    <property type="match status" value="1"/>
</dbReference>
<dbReference type="InterPro" id="IPR036890">
    <property type="entry name" value="HATPase_C_sf"/>
</dbReference>
<dbReference type="PRINTS" id="PR00344">
    <property type="entry name" value="BCTRLSENSOR"/>
</dbReference>
<dbReference type="InterPro" id="IPR011110">
    <property type="entry name" value="Reg_prop"/>
</dbReference>
<evidence type="ECO:0000256" key="7">
    <source>
        <dbReference type="ARBA" id="ARBA00022840"/>
    </source>
</evidence>
<name>A0A4P6YIA2_9FLAO</name>
<feature type="chain" id="PRO_5020196110" description="histidine kinase" evidence="15">
    <location>
        <begin position="19"/>
        <end position="1339"/>
    </location>
</feature>
<dbReference type="EC" id="2.7.13.3" evidence="2"/>
<dbReference type="RefSeq" id="WP_133277810.1">
    <property type="nucleotide sequence ID" value="NZ_CP037933.1"/>
</dbReference>
<dbReference type="PROSITE" id="PS50109">
    <property type="entry name" value="HIS_KIN"/>
    <property type="match status" value="1"/>
</dbReference>
<keyword evidence="4" id="KW-0808">Transferase</keyword>
<dbReference type="Pfam" id="PF07494">
    <property type="entry name" value="Reg_prop"/>
    <property type="match status" value="2"/>
</dbReference>
<keyword evidence="10" id="KW-0238">DNA-binding</keyword>
<evidence type="ECO:0000256" key="3">
    <source>
        <dbReference type="ARBA" id="ARBA00022553"/>
    </source>
</evidence>
<dbReference type="Gene3D" id="2.60.40.10">
    <property type="entry name" value="Immunoglobulins"/>
    <property type="match status" value="1"/>
</dbReference>
<evidence type="ECO:0000256" key="5">
    <source>
        <dbReference type="ARBA" id="ARBA00022741"/>
    </source>
</evidence>
<dbReference type="InterPro" id="IPR001789">
    <property type="entry name" value="Sig_transdc_resp-reg_receiver"/>
</dbReference>
<dbReference type="Gene3D" id="1.10.287.130">
    <property type="match status" value="1"/>
</dbReference>
<evidence type="ECO:0000256" key="2">
    <source>
        <dbReference type="ARBA" id="ARBA00012438"/>
    </source>
</evidence>
<dbReference type="PANTHER" id="PTHR43547:SF2">
    <property type="entry name" value="HYBRID SIGNAL TRANSDUCTION HISTIDINE KINASE C"/>
    <property type="match status" value="1"/>
</dbReference>
<dbReference type="Pfam" id="PF02518">
    <property type="entry name" value="HATPase_c"/>
    <property type="match status" value="1"/>
</dbReference>
<dbReference type="InterPro" id="IPR011123">
    <property type="entry name" value="Y_Y_Y"/>
</dbReference>
<reference evidence="20" key="1">
    <citation type="submission" date="2019-03" db="EMBL/GenBank/DDBJ databases">
        <title>Flavobacterium sp.</title>
        <authorList>
            <person name="Kim H."/>
        </authorList>
    </citation>
    <scope>NUCLEOTIDE SEQUENCE [LARGE SCALE GENOMIC DNA]</scope>
    <source>
        <strain evidence="20">GS13</strain>
    </source>
</reference>
<dbReference type="Proteomes" id="UP000291124">
    <property type="component" value="Chromosome"/>
</dbReference>
<dbReference type="CDD" id="cd17574">
    <property type="entry name" value="REC_OmpR"/>
    <property type="match status" value="1"/>
</dbReference>
<keyword evidence="14" id="KW-0812">Transmembrane</keyword>
<evidence type="ECO:0000259" key="17">
    <source>
        <dbReference type="PROSITE" id="PS50109"/>
    </source>
</evidence>
<keyword evidence="6 19" id="KW-0418">Kinase</keyword>
<dbReference type="Pfam" id="PF07495">
    <property type="entry name" value="Y_Y_Y"/>
    <property type="match status" value="1"/>
</dbReference>
<dbReference type="Gene3D" id="3.40.50.2300">
    <property type="match status" value="1"/>
</dbReference>
<evidence type="ECO:0000256" key="14">
    <source>
        <dbReference type="SAM" id="Phobius"/>
    </source>
</evidence>
<keyword evidence="13" id="KW-0175">Coiled coil</keyword>
<keyword evidence="5" id="KW-0547">Nucleotide-binding</keyword>
<evidence type="ECO:0000256" key="11">
    <source>
        <dbReference type="ARBA" id="ARBA00023163"/>
    </source>
</evidence>
<evidence type="ECO:0000259" key="18">
    <source>
        <dbReference type="PROSITE" id="PS50110"/>
    </source>
</evidence>
<evidence type="ECO:0000256" key="9">
    <source>
        <dbReference type="ARBA" id="ARBA00023015"/>
    </source>
</evidence>
<evidence type="ECO:0000256" key="1">
    <source>
        <dbReference type="ARBA" id="ARBA00000085"/>
    </source>
</evidence>
<feature type="domain" description="HTH araC/xylS-type" evidence="16">
    <location>
        <begin position="1234"/>
        <end position="1333"/>
    </location>
</feature>
<dbReference type="GO" id="GO:0000155">
    <property type="term" value="F:phosphorelay sensor kinase activity"/>
    <property type="evidence" value="ECO:0007669"/>
    <property type="project" value="InterPro"/>
</dbReference>
<keyword evidence="7" id="KW-0067">ATP-binding</keyword>
<organism evidence="19 20">
    <name type="scientific">Flavobacterium nackdongense</name>
    <dbReference type="NCBI Taxonomy" id="2547394"/>
    <lineage>
        <taxon>Bacteria</taxon>
        <taxon>Pseudomonadati</taxon>
        <taxon>Bacteroidota</taxon>
        <taxon>Flavobacteriia</taxon>
        <taxon>Flavobacteriales</taxon>
        <taxon>Flavobacteriaceae</taxon>
        <taxon>Flavobacterium</taxon>
    </lineage>
</organism>
<dbReference type="InterPro" id="IPR003594">
    <property type="entry name" value="HATPase_dom"/>
</dbReference>
<keyword evidence="20" id="KW-1185">Reference proteome</keyword>
<keyword evidence="11" id="KW-0804">Transcription</keyword>
<dbReference type="Pfam" id="PF00072">
    <property type="entry name" value="Response_reg"/>
    <property type="match status" value="1"/>
</dbReference>
<dbReference type="InterPro" id="IPR015943">
    <property type="entry name" value="WD40/YVTN_repeat-like_dom_sf"/>
</dbReference>
<keyword evidence="14" id="KW-1133">Transmembrane helix</keyword>
<dbReference type="Gene3D" id="2.130.10.10">
    <property type="entry name" value="YVTN repeat-like/Quinoprotein amine dehydrogenase"/>
    <property type="match status" value="2"/>
</dbReference>
<dbReference type="Gene3D" id="3.30.565.10">
    <property type="entry name" value="Histidine kinase-like ATPase, C-terminal domain"/>
    <property type="match status" value="1"/>
</dbReference>
<dbReference type="Gene3D" id="1.10.10.60">
    <property type="entry name" value="Homeodomain-like"/>
    <property type="match status" value="1"/>
</dbReference>
<evidence type="ECO:0000256" key="10">
    <source>
        <dbReference type="ARBA" id="ARBA00023125"/>
    </source>
</evidence>
<evidence type="ECO:0000256" key="13">
    <source>
        <dbReference type="SAM" id="Coils"/>
    </source>
</evidence>
<dbReference type="PROSITE" id="PS01124">
    <property type="entry name" value="HTH_ARAC_FAMILY_2"/>
    <property type="match status" value="1"/>
</dbReference>
<dbReference type="OrthoDB" id="1522078at2"/>
<keyword evidence="15" id="KW-0732">Signal</keyword>
<dbReference type="InterPro" id="IPR004358">
    <property type="entry name" value="Sig_transdc_His_kin-like_C"/>
</dbReference>
<dbReference type="SUPFAM" id="SSF52172">
    <property type="entry name" value="CheY-like"/>
    <property type="match status" value="1"/>
</dbReference>
<dbReference type="InterPro" id="IPR009057">
    <property type="entry name" value="Homeodomain-like_sf"/>
</dbReference>
<dbReference type="GO" id="GO:0005524">
    <property type="term" value="F:ATP binding"/>
    <property type="evidence" value="ECO:0007669"/>
    <property type="project" value="UniProtKB-KW"/>
</dbReference>
<dbReference type="GO" id="GO:0043565">
    <property type="term" value="F:sequence-specific DNA binding"/>
    <property type="evidence" value="ECO:0007669"/>
    <property type="project" value="InterPro"/>
</dbReference>
<dbReference type="SMART" id="SM00342">
    <property type="entry name" value="HTH_ARAC"/>
    <property type="match status" value="1"/>
</dbReference>
<evidence type="ECO:0000256" key="15">
    <source>
        <dbReference type="SAM" id="SignalP"/>
    </source>
</evidence>
<evidence type="ECO:0000256" key="8">
    <source>
        <dbReference type="ARBA" id="ARBA00023012"/>
    </source>
</evidence>
<feature type="modified residue" description="4-aspartylphosphate" evidence="12">
    <location>
        <position position="1132"/>
    </location>
</feature>
<evidence type="ECO:0000313" key="20">
    <source>
        <dbReference type="Proteomes" id="UP000291124"/>
    </source>
</evidence>
<evidence type="ECO:0000256" key="4">
    <source>
        <dbReference type="ARBA" id="ARBA00022679"/>
    </source>
</evidence>
<dbReference type="SUPFAM" id="SSF63829">
    <property type="entry name" value="Calcium-dependent phosphotriesterase"/>
    <property type="match status" value="2"/>
</dbReference>
<dbReference type="InterPro" id="IPR005467">
    <property type="entry name" value="His_kinase_dom"/>
</dbReference>
<keyword evidence="14" id="KW-0472">Membrane</keyword>
<feature type="transmembrane region" description="Helical" evidence="14">
    <location>
        <begin position="774"/>
        <end position="791"/>
    </location>
</feature>
<dbReference type="KEGG" id="fnk:E1750_16425"/>
<evidence type="ECO:0000256" key="6">
    <source>
        <dbReference type="ARBA" id="ARBA00022777"/>
    </source>
</evidence>
<dbReference type="SUPFAM" id="SSF46689">
    <property type="entry name" value="Homeodomain-like"/>
    <property type="match status" value="1"/>
</dbReference>
<dbReference type="InterPro" id="IPR018060">
    <property type="entry name" value="HTH_AraC"/>
</dbReference>
<proteinExistence type="predicted"/>
<keyword evidence="9" id="KW-0805">Transcription regulation</keyword>
<dbReference type="PANTHER" id="PTHR43547">
    <property type="entry name" value="TWO-COMPONENT HISTIDINE KINASE"/>
    <property type="match status" value="1"/>
</dbReference>
<gene>
    <name evidence="19" type="ORF">E1750_16425</name>
</gene>
<dbReference type="SMART" id="SM00388">
    <property type="entry name" value="HisKA"/>
    <property type="match status" value="1"/>
</dbReference>
<dbReference type="PROSITE" id="PS00041">
    <property type="entry name" value="HTH_ARAC_FAMILY_1"/>
    <property type="match status" value="1"/>
</dbReference>
<dbReference type="InterPro" id="IPR018062">
    <property type="entry name" value="HTH_AraC-typ_CS"/>
</dbReference>
<evidence type="ECO:0000256" key="12">
    <source>
        <dbReference type="PROSITE-ProRule" id="PRU00169"/>
    </source>
</evidence>
<dbReference type="SUPFAM" id="SSF55874">
    <property type="entry name" value="ATPase domain of HSP90 chaperone/DNA topoisomerase II/histidine kinase"/>
    <property type="match status" value="1"/>
</dbReference>
<dbReference type="InterPro" id="IPR036097">
    <property type="entry name" value="HisK_dim/P_sf"/>
</dbReference>
<feature type="domain" description="Histidine kinase" evidence="17">
    <location>
        <begin position="827"/>
        <end position="1044"/>
    </location>
</feature>
<evidence type="ECO:0000259" key="16">
    <source>
        <dbReference type="PROSITE" id="PS01124"/>
    </source>
</evidence>
<dbReference type="FunFam" id="1.10.287.130:FF:000034">
    <property type="entry name" value="Two-component system sensor histidine kinase/response regulator"/>
    <property type="match status" value="1"/>
</dbReference>
<accession>A0A4P6YIA2</accession>
<dbReference type="PROSITE" id="PS50110">
    <property type="entry name" value="RESPONSE_REGULATORY"/>
    <property type="match status" value="1"/>
</dbReference>
<dbReference type="InterPro" id="IPR003661">
    <property type="entry name" value="HisK_dim/P_dom"/>
</dbReference>
<dbReference type="InterPro" id="IPR013783">
    <property type="entry name" value="Ig-like_fold"/>
</dbReference>
<dbReference type="EMBL" id="CP037933">
    <property type="protein sequence ID" value="QBN20310.1"/>
    <property type="molecule type" value="Genomic_DNA"/>
</dbReference>
<comment type="catalytic activity">
    <reaction evidence="1">
        <text>ATP + protein L-histidine = ADP + protein N-phospho-L-histidine.</text>
        <dbReference type="EC" id="2.7.13.3"/>
    </reaction>
</comment>
<dbReference type="InterPro" id="IPR011006">
    <property type="entry name" value="CheY-like_superfamily"/>
</dbReference>
<protein>
    <recommendedName>
        <fullName evidence="2">histidine kinase</fullName>
        <ecNumber evidence="2">2.7.13.3</ecNumber>
    </recommendedName>
</protein>
<dbReference type="SUPFAM" id="SSF47384">
    <property type="entry name" value="Homodimeric domain of signal transducing histidine kinase"/>
    <property type="match status" value="1"/>
</dbReference>
<dbReference type="FunFam" id="3.30.565.10:FF:000037">
    <property type="entry name" value="Hybrid sensor histidine kinase/response regulator"/>
    <property type="match status" value="1"/>
</dbReference>
<feature type="signal peptide" evidence="15">
    <location>
        <begin position="1"/>
        <end position="18"/>
    </location>
</feature>
<keyword evidence="3 12" id="KW-0597">Phosphoprotein</keyword>
<keyword evidence="8" id="KW-0902">Two-component regulatory system</keyword>
<dbReference type="GO" id="GO:0003700">
    <property type="term" value="F:DNA-binding transcription factor activity"/>
    <property type="evidence" value="ECO:0007669"/>
    <property type="project" value="InterPro"/>
</dbReference>
<evidence type="ECO:0000313" key="19">
    <source>
        <dbReference type="EMBL" id="QBN20310.1"/>
    </source>
</evidence>
<dbReference type="SMART" id="SM00387">
    <property type="entry name" value="HATPase_c"/>
    <property type="match status" value="1"/>
</dbReference>
<sequence>MQKTLLLFGLLFFSLIQAQIDDSNYVMEYITTSQGLPHDYVTSLISDDHNVKWIGTENGLAKYNGYNFENIKPGKSYKKLENENIEVLFKDKSEIIWIGTKSGGISSLDIRNNAIKNYNHLIDVGKRGGINVKAIAADDKGNIWIGTWEDGVFVINPSQNKLIKHIKIKSVINSIVKDNQSNMWISFYQTLAKFNTNGERTLNYNLKTNISDLILDSKRNKLWIGTSLSSTKLYEYDFKNQKIDSIETGVHSDFYKTLSLDSKNRLWIGTWLQGLYRSNADLTKFSKIDLVTLDSGKLKTNYNTILKVHHDKNNQTWVATANGGVVKLIEGKRFQNASEIIDTKSLNGDLNFGAIYKWKNTLFVGTLINGLYSGTNFSNLKPLKEIGLTKILSLYEHQNKLYVGTKTSFYIYDLIAAKIIFTSKKIFKATAFYVDQSNTLFIGTQLDGLAVVPLKDINNSAAYRFYSDLKTGDNKIENNRITGIKEDSKGNIWVGTYNGLHLYDKARRKFNAKSLLINDKLPSVIINSIAIKEDNIWLGTPSGLIKLGYENKKLAIKYELNKENGLNSDFICAITFDAQSNLWMSTKTEIVKYNEKKHSFISYGENDGIKTTSFNNRSFYNFENNVLYFGGIDNITYFNPNTIKGTNSLPEVIFTNLRVNNSIIQYPIEKNEHQIIDKNFSYVDNIQLTHTDKFFSIGFITNDFLGKLNIKYRYKLEGYQNNWLDIQNQNEINFAGLNAGKYILKVSATRDNQTWSEPKSITIEILNSPWTSPWAIMLYLLLIISLVYYFLKFYKNQLQLKNNLEIARNDKEKEMELSELKLNFFTNISHEFRTPLTLIISPLNELMENLEASPKIAKKLSIIDRNANRLLNLINQLLDFRKAEYGLLQLNVSNGNIVRFSKEVHLYFNEMAKSKEIKYKFKHSEDEILFPFDRNKIEIVLCNLLSNAIKYCNAGDKITLEVSKNDTFCIISVKDSGLGMEADYLDKIFDHFYQIKSAESTEMIGSGIGLSFSKKIIELHHGTIEVQSQINKGTEFIIKLPLSLNYNEGEIDANFINTDNINAYDTEWNENQIENLSINKKENTLLLIDDNQDILEYLKDILSDSYNIIVAGDGDQGFKIASTEIPDLIVSDVMMPVKDGITLCTELKAQIITSHIPIILLTARSSTVFEIQGLQTGADDYITKPFNPVIIKARIANLLENRKKVRALLLNKIKFEPNIEETDKDDNVESAFIHKAILLVENNMQNSSFSIELMVDELNMSQSTLYRKIKSLTGLSLTSFIRSIRLKKAAQLILLDDLNLSQIAYEVGFNDYKYFKISFEKQFDCLPSKYKAKMTKKNK</sequence>
<feature type="domain" description="Response regulatory" evidence="18">
    <location>
        <begin position="1084"/>
        <end position="1199"/>
    </location>
</feature>
<dbReference type="Pfam" id="PF12833">
    <property type="entry name" value="HTH_18"/>
    <property type="match status" value="1"/>
</dbReference>
<feature type="coiled-coil region" evidence="13">
    <location>
        <begin position="794"/>
        <end position="821"/>
    </location>
</feature>
<dbReference type="CDD" id="cd00082">
    <property type="entry name" value="HisKA"/>
    <property type="match status" value="1"/>
</dbReference>
<dbReference type="SMART" id="SM00448">
    <property type="entry name" value="REC"/>
    <property type="match status" value="1"/>
</dbReference>